<dbReference type="InterPro" id="IPR036691">
    <property type="entry name" value="Endo/exonu/phosph_ase_sf"/>
</dbReference>
<dbReference type="PROSITE" id="PS50879">
    <property type="entry name" value="RNASE_H_1"/>
    <property type="match status" value="1"/>
</dbReference>
<accession>A0A4Y2EWX0</accession>
<keyword evidence="3" id="KW-1185">Reference proteome</keyword>
<gene>
    <name evidence="2" type="ORF">AVEN_223476_1</name>
</gene>
<dbReference type="GO" id="GO:0003676">
    <property type="term" value="F:nucleic acid binding"/>
    <property type="evidence" value="ECO:0007669"/>
    <property type="project" value="InterPro"/>
</dbReference>
<dbReference type="Gene3D" id="3.30.420.10">
    <property type="entry name" value="Ribonuclease H-like superfamily/Ribonuclease H"/>
    <property type="match status" value="1"/>
</dbReference>
<dbReference type="Gene3D" id="3.60.10.10">
    <property type="entry name" value="Endonuclease/exonuclease/phosphatase"/>
    <property type="match status" value="1"/>
</dbReference>
<comment type="caution">
    <text evidence="2">The sequence shown here is derived from an EMBL/GenBank/DDBJ whole genome shotgun (WGS) entry which is preliminary data.</text>
</comment>
<dbReference type="AlphaFoldDB" id="A0A4Y2EWX0"/>
<name>A0A4Y2EWX0_ARAVE</name>
<protein>
    <recommendedName>
        <fullName evidence="1">RNase H type-1 domain-containing protein</fullName>
    </recommendedName>
</protein>
<dbReference type="InterPro" id="IPR002156">
    <property type="entry name" value="RNaseH_domain"/>
</dbReference>
<dbReference type="SUPFAM" id="SSF53098">
    <property type="entry name" value="Ribonuclease H-like"/>
    <property type="match status" value="1"/>
</dbReference>
<dbReference type="Pfam" id="PF00075">
    <property type="entry name" value="RNase_H"/>
    <property type="match status" value="1"/>
</dbReference>
<proteinExistence type="predicted"/>
<dbReference type="InterPro" id="IPR036397">
    <property type="entry name" value="RNaseH_sf"/>
</dbReference>
<dbReference type="SUPFAM" id="SSF56219">
    <property type="entry name" value="DNase I-like"/>
    <property type="match status" value="1"/>
</dbReference>
<dbReference type="InterPro" id="IPR012337">
    <property type="entry name" value="RNaseH-like_sf"/>
</dbReference>
<evidence type="ECO:0000259" key="1">
    <source>
        <dbReference type="PROSITE" id="PS50879"/>
    </source>
</evidence>
<feature type="domain" description="RNase H type-1" evidence="1">
    <location>
        <begin position="208"/>
        <end position="294"/>
    </location>
</feature>
<evidence type="ECO:0000313" key="2">
    <source>
        <dbReference type="EMBL" id="GBM32698.1"/>
    </source>
</evidence>
<dbReference type="Proteomes" id="UP000499080">
    <property type="component" value="Unassembled WGS sequence"/>
</dbReference>
<dbReference type="EMBL" id="BGPR01000715">
    <property type="protein sequence ID" value="GBM32698.1"/>
    <property type="molecule type" value="Genomic_DNA"/>
</dbReference>
<reference evidence="2 3" key="1">
    <citation type="journal article" date="2019" name="Sci. Rep.">
        <title>Orb-weaving spider Araneus ventricosus genome elucidates the spidroin gene catalogue.</title>
        <authorList>
            <person name="Kono N."/>
            <person name="Nakamura H."/>
            <person name="Ohtoshi R."/>
            <person name="Moran D.A.P."/>
            <person name="Shinohara A."/>
            <person name="Yoshida Y."/>
            <person name="Fujiwara M."/>
            <person name="Mori M."/>
            <person name="Tomita M."/>
            <person name="Arakawa K."/>
        </authorList>
    </citation>
    <scope>NUCLEOTIDE SEQUENCE [LARGE SCALE GENOMIC DNA]</scope>
</reference>
<dbReference type="GO" id="GO:0004523">
    <property type="term" value="F:RNA-DNA hybrid ribonuclease activity"/>
    <property type="evidence" value="ECO:0007669"/>
    <property type="project" value="InterPro"/>
</dbReference>
<dbReference type="CDD" id="cd09276">
    <property type="entry name" value="Rnase_HI_RT_non_LTR"/>
    <property type="match status" value="1"/>
</dbReference>
<dbReference type="OrthoDB" id="411823at2759"/>
<evidence type="ECO:0000313" key="3">
    <source>
        <dbReference type="Proteomes" id="UP000499080"/>
    </source>
</evidence>
<sequence length="294" mass="33283">MIAGRPMEPAPRHKMYSSKNGEAVVIICNKNIKPYIKFQSEHIIIGELHIGNKILNISSVFFPPHDNIDNLINEFLNYDFSRGINLVTGDFSCHSRLWGYQIEDDRGRSMTDFITLNNLHIFNIPELGPSFISTTFGKGNPDLPLISSSILDGIKQWGILDRLSLSDHNNISDIYTPTVESVEELNHNEIDLVIYNLKKVLELRYKDQDSHFEVYTDGSKIDGGVGLSVCILDGEIQHKILCKKLEPQNTVFQAELVALGEAVDWAIENKKKINIYTDSRSSIEALKSYRSKSK</sequence>
<dbReference type="InterPro" id="IPR005135">
    <property type="entry name" value="Endo/exonuclease/phosphatase"/>
</dbReference>
<organism evidence="2 3">
    <name type="scientific">Araneus ventricosus</name>
    <name type="common">Orbweaver spider</name>
    <name type="synonym">Epeira ventricosa</name>
    <dbReference type="NCBI Taxonomy" id="182803"/>
    <lineage>
        <taxon>Eukaryota</taxon>
        <taxon>Metazoa</taxon>
        <taxon>Ecdysozoa</taxon>
        <taxon>Arthropoda</taxon>
        <taxon>Chelicerata</taxon>
        <taxon>Arachnida</taxon>
        <taxon>Araneae</taxon>
        <taxon>Araneomorphae</taxon>
        <taxon>Entelegynae</taxon>
        <taxon>Araneoidea</taxon>
        <taxon>Araneidae</taxon>
        <taxon>Araneus</taxon>
    </lineage>
</organism>
<dbReference type="Pfam" id="PF14529">
    <property type="entry name" value="Exo_endo_phos_2"/>
    <property type="match status" value="1"/>
</dbReference>